<sequence>MEATLNDMLSNQFRNYEEYSYHLEQATNFMENQIVWESRQEDIRRPIPKPLVLYGPQRNPNEPPRYLYNKDLFFLKNGNTEDKKYILSLHKIHAVLFSEAYLEEKINRWVRKEFKNFNEDARITEVVRIITDQLYGLDFMEQILVMRENDKPDSFSEADFKYLNKNDIEDLYYLCRNKKLGIESYQIKVNLTAPTLTFLGIEAHESYSIVDKPTTGLIYLNSKYEKRIMYLVEIVKFCYATLEKVMKEVKLKIFQSEPWKKPPLLGELDRDIIRAFEREMTKNLSHREQMRRWE</sequence>
<proteinExistence type="predicted"/>
<dbReference type="Proteomes" id="UP001151760">
    <property type="component" value="Unassembled WGS sequence"/>
</dbReference>
<evidence type="ECO:0000313" key="2">
    <source>
        <dbReference type="Proteomes" id="UP001151760"/>
    </source>
</evidence>
<comment type="caution">
    <text evidence="1">The sequence shown here is derived from an EMBL/GenBank/DDBJ whole genome shotgun (WGS) entry which is preliminary data.</text>
</comment>
<accession>A0ABQ5B2Y3</accession>
<organism evidence="1 2">
    <name type="scientific">Tanacetum coccineum</name>
    <dbReference type="NCBI Taxonomy" id="301880"/>
    <lineage>
        <taxon>Eukaryota</taxon>
        <taxon>Viridiplantae</taxon>
        <taxon>Streptophyta</taxon>
        <taxon>Embryophyta</taxon>
        <taxon>Tracheophyta</taxon>
        <taxon>Spermatophyta</taxon>
        <taxon>Magnoliopsida</taxon>
        <taxon>eudicotyledons</taxon>
        <taxon>Gunneridae</taxon>
        <taxon>Pentapetalae</taxon>
        <taxon>asterids</taxon>
        <taxon>campanulids</taxon>
        <taxon>Asterales</taxon>
        <taxon>Asteraceae</taxon>
        <taxon>Asteroideae</taxon>
        <taxon>Anthemideae</taxon>
        <taxon>Anthemidinae</taxon>
        <taxon>Tanacetum</taxon>
    </lineage>
</organism>
<evidence type="ECO:0000313" key="1">
    <source>
        <dbReference type="EMBL" id="GJT07923.1"/>
    </source>
</evidence>
<dbReference type="EMBL" id="BQNB010012790">
    <property type="protein sequence ID" value="GJT07923.1"/>
    <property type="molecule type" value="Genomic_DNA"/>
</dbReference>
<reference evidence="1" key="2">
    <citation type="submission" date="2022-01" db="EMBL/GenBank/DDBJ databases">
        <authorList>
            <person name="Yamashiro T."/>
            <person name="Shiraishi A."/>
            <person name="Satake H."/>
            <person name="Nakayama K."/>
        </authorList>
    </citation>
    <scope>NUCLEOTIDE SEQUENCE</scope>
</reference>
<reference evidence="1" key="1">
    <citation type="journal article" date="2022" name="Int. J. Mol. Sci.">
        <title>Draft Genome of Tanacetum Coccineum: Genomic Comparison of Closely Related Tanacetum-Family Plants.</title>
        <authorList>
            <person name="Yamashiro T."/>
            <person name="Shiraishi A."/>
            <person name="Nakayama K."/>
            <person name="Satake H."/>
        </authorList>
    </citation>
    <scope>NUCLEOTIDE SEQUENCE</scope>
</reference>
<keyword evidence="2" id="KW-1185">Reference proteome</keyword>
<protein>
    <submittedName>
        <fullName evidence="1">Uncharacterized protein</fullName>
    </submittedName>
</protein>
<name>A0ABQ5B2Y3_9ASTR</name>
<gene>
    <name evidence="1" type="ORF">Tco_0842385</name>
</gene>